<evidence type="ECO:0000256" key="4">
    <source>
        <dbReference type="ARBA" id="ARBA00022989"/>
    </source>
</evidence>
<dbReference type="PANTHER" id="PTHR43021:SF2">
    <property type="entry name" value="CATION_H+ EXCHANGER DOMAIN-CONTAINING PROTEIN"/>
    <property type="match status" value="1"/>
</dbReference>
<feature type="transmembrane region" description="Helical" evidence="7">
    <location>
        <begin position="333"/>
        <end position="352"/>
    </location>
</feature>
<comment type="caution">
    <text evidence="10">The sequence shown here is derived from an EMBL/GenBank/DDBJ whole genome shotgun (WGS) entry which is preliminary data.</text>
</comment>
<evidence type="ECO:0000259" key="9">
    <source>
        <dbReference type="Pfam" id="PF20519"/>
    </source>
</evidence>
<evidence type="ECO:0000259" key="8">
    <source>
        <dbReference type="Pfam" id="PF08016"/>
    </source>
</evidence>
<proteinExistence type="inferred from homology"/>
<organism evidence="10 11">
    <name type="scientific">Cafeteria roenbergensis</name>
    <name type="common">Marine flagellate</name>
    <dbReference type="NCBI Taxonomy" id="33653"/>
    <lineage>
        <taxon>Eukaryota</taxon>
        <taxon>Sar</taxon>
        <taxon>Stramenopiles</taxon>
        <taxon>Bigyra</taxon>
        <taxon>Opalozoa</taxon>
        <taxon>Bicosoecida</taxon>
        <taxon>Cafeteriaceae</taxon>
        <taxon>Cafeteria</taxon>
    </lineage>
</organism>
<feature type="transmembrane region" description="Helical" evidence="7">
    <location>
        <begin position="1231"/>
        <end position="1249"/>
    </location>
</feature>
<evidence type="ECO:0000256" key="3">
    <source>
        <dbReference type="ARBA" id="ARBA00022692"/>
    </source>
</evidence>
<keyword evidence="3 7" id="KW-0812">Transmembrane</keyword>
<evidence type="ECO:0000313" key="11">
    <source>
        <dbReference type="Proteomes" id="UP000322899"/>
    </source>
</evidence>
<feature type="compositionally biased region" description="Polar residues" evidence="6">
    <location>
        <begin position="609"/>
        <end position="621"/>
    </location>
</feature>
<gene>
    <name evidence="10" type="ORF">FNF27_03402</name>
</gene>
<feature type="transmembrane region" description="Helical" evidence="7">
    <location>
        <begin position="49"/>
        <end position="70"/>
    </location>
</feature>
<feature type="region of interest" description="Disordered" evidence="6">
    <location>
        <begin position="1325"/>
        <end position="1347"/>
    </location>
</feature>
<feature type="domain" description="Polycystin cation channel PKD1/PKD2" evidence="8">
    <location>
        <begin position="998"/>
        <end position="1212"/>
    </location>
</feature>
<dbReference type="Pfam" id="PF08016">
    <property type="entry name" value="PKD_channel"/>
    <property type="match status" value="1"/>
</dbReference>
<dbReference type="OrthoDB" id="119067at2759"/>
<feature type="transmembrane region" description="Helical" evidence="7">
    <location>
        <begin position="1085"/>
        <end position="1107"/>
    </location>
</feature>
<evidence type="ECO:0000256" key="2">
    <source>
        <dbReference type="ARBA" id="ARBA00007200"/>
    </source>
</evidence>
<feature type="compositionally biased region" description="Basic and acidic residues" evidence="6">
    <location>
        <begin position="656"/>
        <end position="666"/>
    </location>
</feature>
<feature type="transmembrane region" description="Helical" evidence="7">
    <location>
        <begin position="364"/>
        <end position="386"/>
    </location>
</feature>
<dbReference type="Pfam" id="PF20519">
    <property type="entry name" value="Polycystin_dom"/>
    <property type="match status" value="1"/>
</dbReference>
<feature type="transmembrane region" description="Helical" evidence="7">
    <location>
        <begin position="718"/>
        <end position="737"/>
    </location>
</feature>
<evidence type="ECO:0000256" key="1">
    <source>
        <dbReference type="ARBA" id="ARBA00004141"/>
    </source>
</evidence>
<dbReference type="InterPro" id="IPR038770">
    <property type="entry name" value="Na+/solute_symporter_sf"/>
</dbReference>
<feature type="compositionally biased region" description="Basic and acidic residues" evidence="6">
    <location>
        <begin position="544"/>
        <end position="560"/>
    </location>
</feature>
<keyword evidence="5 7" id="KW-0472">Membrane</keyword>
<reference evidence="10 11" key="1">
    <citation type="submission" date="2019-07" db="EMBL/GenBank/DDBJ databases">
        <title>Genomes of Cafeteria roenbergensis.</title>
        <authorList>
            <person name="Fischer M.G."/>
            <person name="Hackl T."/>
            <person name="Roman M."/>
        </authorList>
    </citation>
    <scope>NUCLEOTIDE SEQUENCE [LARGE SCALE GENOMIC DNA]</scope>
    <source>
        <strain evidence="10 11">E4-10P</strain>
    </source>
</reference>
<feature type="compositionally biased region" description="Low complexity" evidence="6">
    <location>
        <begin position="1333"/>
        <end position="1347"/>
    </location>
</feature>
<feature type="transmembrane region" description="Helical" evidence="7">
    <location>
        <begin position="20"/>
        <end position="42"/>
    </location>
</feature>
<dbReference type="Proteomes" id="UP000322899">
    <property type="component" value="Unassembled WGS sequence"/>
</dbReference>
<feature type="transmembrane region" description="Helical" evidence="7">
    <location>
        <begin position="1127"/>
        <end position="1147"/>
    </location>
</feature>
<dbReference type="Gene3D" id="1.20.1530.20">
    <property type="match status" value="1"/>
</dbReference>
<evidence type="ECO:0000256" key="5">
    <source>
        <dbReference type="ARBA" id="ARBA00023136"/>
    </source>
</evidence>
<feature type="transmembrane region" description="Helical" evidence="7">
    <location>
        <begin position="1187"/>
        <end position="1211"/>
    </location>
</feature>
<dbReference type="InterPro" id="IPR046791">
    <property type="entry name" value="Polycystin_dom"/>
</dbReference>
<feature type="transmembrane region" description="Helical" evidence="7">
    <location>
        <begin position="191"/>
        <end position="209"/>
    </location>
</feature>
<comment type="similarity">
    <text evidence="2">Belongs to the polycystin family.</text>
</comment>
<keyword evidence="4 7" id="KW-1133">Transmembrane helix</keyword>
<dbReference type="InterPro" id="IPR013122">
    <property type="entry name" value="PKD1_2_channel"/>
</dbReference>
<dbReference type="GO" id="GO:0016020">
    <property type="term" value="C:membrane"/>
    <property type="evidence" value="ECO:0007669"/>
    <property type="project" value="UniProtKB-SubCell"/>
</dbReference>
<feature type="region of interest" description="Disordered" evidence="6">
    <location>
        <begin position="508"/>
        <end position="679"/>
    </location>
</feature>
<evidence type="ECO:0000313" key="10">
    <source>
        <dbReference type="EMBL" id="KAA0175104.1"/>
    </source>
</evidence>
<evidence type="ECO:0000256" key="7">
    <source>
        <dbReference type="SAM" id="Phobius"/>
    </source>
</evidence>
<protein>
    <submittedName>
        <fullName evidence="10">Uncharacterized protein</fullName>
    </submittedName>
</protein>
<sequence>MTDPAGGESSAEGHESAWEQVLLFGRSLLAFCLVAVASYYVGKIGRKRVGLPVITGNLFVGALAGPYIAGCLTQVETKALEPISTLALAFIAVAAGAEMVLQELRPIIGSIVKVTVMQMLWGLGGAVGLLLAVAEFTLPSLSLAQRIAVAVVTAIIMSARSPSSAIAIVGELRAKGPFTQICLGVTMLRDVIVVVAFGVALEVAALTFFPSEEGFDPATLGFLVAEILSSFVLGAAVAGLLLLLCWADGTSLGACLKARLPWLHGRVWAPLLAPHESAIRGAGVVLLGFSVFQSADALEAATEFKLEPLLALMTASFVVVNFTSGAEHLEHALHAVALPATLTFFTLTGASMNLEVLVRVFPWAMAYFAFRMVTVVLGSWTGGLWAGEQPRNRNISWATYITQAGVALALVEETKHALGPAEARHRGLPVDAFLVDGVSWADAWATTVIGSIVIAQLVGPVAFKFAIRHVGEDGKAAKDDEQIARQLQRCNTGVFNDAESSDIIAAVEAKHAHQAQREQADSAPSAVVPREPDSPPPPGLKPGSDAHRWATRASAKEVAHARLQSSGSPSTSSIGSPAWPDPPPAASPMDSAERPDTATEDADPTTATGCSSINRQASGSQGEAAWSPSHRDSIPGAEADGGAGLEESVGPGARSEGGHDETSPREEDNEPDNAFESTRAVKARERVALGTLNFFMRRFVAFHQSRIHAEVRAVKTRFIEVAVYIVFCLAVVFSSVVNRQDQDYYWLGAGIKRQLMQEEFPREQTDWVKTFTDIENVEDIWVWATGPLYTTLYDSDSTFWGSFAPNNAAATASSRRGILFGSSVLLGGVRVSQLRSAPRPAECVSFAFMDSAMRVQCLAHDSELFTTDDETQEPAGTGGEYPWAGSNLSLTQSSVENERSYAVSAAFRSSSGRSYPAPAYSVILPHSNATEAAAILEGLWRHGYIDEQTRVFAVSFTVYNPNIDLYTMFDAVIELTKVGTITVGVETTTARLGTVWESRDTTTLVLEVVVILFYCYYTFIELRRTFTLGFRRLQRFSAIAHDLNIFTYITYWTFKLLAAVSVPDGVVVDSDEFFDFRLAIRLREIARLSLSCTVFIVFFKLLAYSAIIPSFGLLTRTIGNAVGPTVTFLLISALMLYSFSASYMIALGPRAFHYRNLATSATTLLRALLGDFDYEEIRTGHFLVGPILFILFVFLGVVVLLNVVIAIVSAAWDAATSDVDVADDARIARLFAQHAWAVVSGVPFIGSALQTCQQRRREAKEEWVSRTARAVTELPVSRMLKLQPWQRIRRAATGSRKGNAADFMAGAISGFDFREHKLHEAASPFVRDEKSDGAAAAAAGKRDATAGTMGKAAATLSGEGDPTGCDWWVAPAPGLSSKARHFPGVYRRAAAAVMSTGLDKIKHGDGLDPTRASGPYATPLALEINTRIALKRQLLGKNVYRDLAKGLRQKCSPGERSLRSEQRGAALSIAFAIASATVLDVLP</sequence>
<feature type="compositionally biased region" description="Basic and acidic residues" evidence="6">
    <location>
        <begin position="508"/>
        <end position="520"/>
    </location>
</feature>
<feature type="compositionally biased region" description="Low complexity" evidence="6">
    <location>
        <begin position="565"/>
        <end position="578"/>
    </location>
</feature>
<feature type="transmembrane region" description="Helical" evidence="7">
    <location>
        <begin position="221"/>
        <end position="246"/>
    </location>
</feature>
<feature type="transmembrane region" description="Helical" evidence="7">
    <location>
        <begin position="82"/>
        <end position="101"/>
    </location>
</feature>
<comment type="subcellular location">
    <subcellularLocation>
        <location evidence="1">Membrane</location>
        <topology evidence="1">Multi-pass membrane protein</topology>
    </subcellularLocation>
</comment>
<dbReference type="EMBL" id="VLTO01000016">
    <property type="protein sequence ID" value="KAA0175104.1"/>
    <property type="molecule type" value="Genomic_DNA"/>
</dbReference>
<feature type="domain" description="Polycystin" evidence="9">
    <location>
        <begin position="771"/>
        <end position="991"/>
    </location>
</feature>
<feature type="transmembrane region" description="Helical" evidence="7">
    <location>
        <begin position="1004"/>
        <end position="1022"/>
    </location>
</feature>
<dbReference type="Gene3D" id="1.10.287.70">
    <property type="match status" value="1"/>
</dbReference>
<feature type="transmembrane region" description="Helical" evidence="7">
    <location>
        <begin position="121"/>
        <end position="141"/>
    </location>
</feature>
<name>A0A5A8ED36_CAFRO</name>
<accession>A0A5A8ED36</accession>
<dbReference type="PANTHER" id="PTHR43021">
    <property type="entry name" value="NA(+)/H(+) ANTIPORTER-RELATED"/>
    <property type="match status" value="1"/>
</dbReference>
<feature type="transmembrane region" description="Helical" evidence="7">
    <location>
        <begin position="147"/>
        <end position="170"/>
    </location>
</feature>
<evidence type="ECO:0000256" key="6">
    <source>
        <dbReference type="SAM" id="MobiDB-lite"/>
    </source>
</evidence>